<dbReference type="PROSITE" id="PS51257">
    <property type="entry name" value="PROKAR_LIPOPROTEIN"/>
    <property type="match status" value="1"/>
</dbReference>
<evidence type="ECO:0000256" key="2">
    <source>
        <dbReference type="ARBA" id="ARBA00011233"/>
    </source>
</evidence>
<proteinExistence type="inferred from homology"/>
<comment type="catalytic activity">
    <reaction evidence="6">
        <text>cob(I)alamin-[corrinoid adenosyltransferase] + ATP = apo-[corrinoid adenosyltransferase] + adenosylcob(III)alamin + triphosphate</text>
        <dbReference type="Rhea" id="RHEA:56796"/>
        <dbReference type="Rhea" id="RHEA-COMP:14743"/>
        <dbReference type="Rhea" id="RHEA-COMP:14744"/>
        <dbReference type="ChEBI" id="CHEBI:18036"/>
        <dbReference type="ChEBI" id="CHEBI:18408"/>
        <dbReference type="ChEBI" id="CHEBI:30616"/>
        <dbReference type="ChEBI" id="CHEBI:60488"/>
        <dbReference type="ChEBI" id="CHEBI:83228"/>
    </reaction>
    <physiologicalReaction direction="left-to-right" evidence="6">
        <dbReference type="Rhea" id="RHEA:56797"/>
    </physiologicalReaction>
</comment>
<accession>A0A0L0D9A3</accession>
<dbReference type="Pfam" id="PF01923">
    <property type="entry name" value="Cob_adeno_trans"/>
    <property type="match status" value="1"/>
</dbReference>
<dbReference type="STRING" id="461836.A0A0L0D9A3"/>
<comment type="subunit">
    <text evidence="2">Homotrimer.</text>
</comment>
<evidence type="ECO:0000256" key="11">
    <source>
        <dbReference type="SAM" id="MobiDB-lite"/>
    </source>
</evidence>
<dbReference type="SUPFAM" id="SSF89028">
    <property type="entry name" value="Cobalamin adenosyltransferase-like"/>
    <property type="match status" value="1"/>
</dbReference>
<evidence type="ECO:0000256" key="3">
    <source>
        <dbReference type="ARBA" id="ARBA00022679"/>
    </source>
</evidence>
<evidence type="ECO:0000256" key="5">
    <source>
        <dbReference type="ARBA" id="ARBA00022840"/>
    </source>
</evidence>
<keyword evidence="13" id="KW-0969">Cilium</keyword>
<evidence type="ECO:0000256" key="8">
    <source>
        <dbReference type="ARBA" id="ARBA00071654"/>
    </source>
</evidence>
<reference evidence="13 14" key="1">
    <citation type="submission" date="2010-05" db="EMBL/GenBank/DDBJ databases">
        <title>The Genome Sequence of Thecamonas trahens ATCC 50062.</title>
        <authorList>
            <consortium name="The Broad Institute Genome Sequencing Platform"/>
            <person name="Russ C."/>
            <person name="Cuomo C."/>
            <person name="Shea T."/>
            <person name="Young S.K."/>
            <person name="Zeng Q."/>
            <person name="Koehrsen M."/>
            <person name="Haas B."/>
            <person name="Borodovsky M."/>
            <person name="Guigo R."/>
            <person name="Alvarado L."/>
            <person name="Berlin A."/>
            <person name="Bochicchio J."/>
            <person name="Borenstein D."/>
            <person name="Chapman S."/>
            <person name="Chen Z."/>
            <person name="Freedman E."/>
            <person name="Gellesch M."/>
            <person name="Goldberg J."/>
            <person name="Griggs A."/>
            <person name="Gujja S."/>
            <person name="Heilman E."/>
            <person name="Heiman D."/>
            <person name="Hepburn T."/>
            <person name="Howarth C."/>
            <person name="Jen D."/>
            <person name="Larson L."/>
            <person name="Mehta T."/>
            <person name="Park D."/>
            <person name="Pearson M."/>
            <person name="Roberts A."/>
            <person name="Saif S."/>
            <person name="Shenoy N."/>
            <person name="Sisk P."/>
            <person name="Stolte C."/>
            <person name="Sykes S."/>
            <person name="Thomson T."/>
            <person name="Walk T."/>
            <person name="White J."/>
            <person name="Yandava C."/>
            <person name="Burger G."/>
            <person name="Gray M.W."/>
            <person name="Holland P.W.H."/>
            <person name="King N."/>
            <person name="Lang F.B.F."/>
            <person name="Roger A.J."/>
            <person name="Ruiz-Trillo I."/>
            <person name="Lander E."/>
            <person name="Nusbaum C."/>
        </authorList>
    </citation>
    <scope>NUCLEOTIDE SEQUENCE [LARGE SCALE GENOMIC DNA]</scope>
    <source>
        <strain evidence="13 14">ATCC 50062</strain>
    </source>
</reference>
<evidence type="ECO:0000259" key="12">
    <source>
        <dbReference type="Pfam" id="PF01923"/>
    </source>
</evidence>
<dbReference type="GeneID" id="25564203"/>
<evidence type="ECO:0000256" key="7">
    <source>
        <dbReference type="ARBA" id="ARBA00056747"/>
    </source>
</evidence>
<dbReference type="OrthoDB" id="549173at2759"/>
<name>A0A0L0D9A3_THETB</name>
<keyword evidence="5 10" id="KW-0067">ATP-binding</keyword>
<evidence type="ECO:0000256" key="10">
    <source>
        <dbReference type="RuleBase" id="RU366026"/>
    </source>
</evidence>
<dbReference type="GO" id="GO:0009235">
    <property type="term" value="P:cobalamin metabolic process"/>
    <property type="evidence" value="ECO:0007669"/>
    <property type="project" value="UniProtKB-ARBA"/>
</dbReference>
<evidence type="ECO:0000256" key="1">
    <source>
        <dbReference type="ARBA" id="ARBA00007487"/>
    </source>
</evidence>
<keyword evidence="14" id="KW-1185">Reference proteome</keyword>
<feature type="region of interest" description="Disordered" evidence="11">
    <location>
        <begin position="39"/>
        <end position="63"/>
    </location>
</feature>
<dbReference type="Gene3D" id="1.20.1200.10">
    <property type="entry name" value="Cobalamin adenosyltransferase-like"/>
    <property type="match status" value="1"/>
</dbReference>
<dbReference type="RefSeq" id="XP_013758341.1">
    <property type="nucleotide sequence ID" value="XM_013902887.1"/>
</dbReference>
<dbReference type="InterPro" id="IPR036451">
    <property type="entry name" value="CblAdoTrfase-like_sf"/>
</dbReference>
<evidence type="ECO:0000256" key="9">
    <source>
        <dbReference type="ARBA" id="ARBA00075216"/>
    </source>
</evidence>
<evidence type="ECO:0000256" key="6">
    <source>
        <dbReference type="ARBA" id="ARBA00051988"/>
    </source>
</evidence>
<sequence>MLRAAMRLVQRGGVVGVGAAGASGSSCIGVASSAGRRWVATTGGAEQEEGEGEGEGGSGRPRIKVYTKTGDKGKSSLFTGERRAKDDPVFKALGAVDELSAVLSCAREAEYGMAIELSQQIIEIQSRLIDIGSNIATPARSANEARLRRTSFGETHAEQLEAWIDAMDDQLPQLRNFILPSGGMSASFLHLARAVARRAERHVVPLIRAGECEPNVGVYINRLSDYLFQAARVVAMREGKSEMVYKKPKSDD</sequence>
<dbReference type="PANTHER" id="PTHR12213">
    <property type="entry name" value="CORRINOID ADENOSYLTRANSFERASE"/>
    <property type="match status" value="1"/>
</dbReference>
<keyword evidence="3 10" id="KW-0808">Transferase</keyword>
<feature type="domain" description="Cobalamin adenosyltransferase-like" evidence="12">
    <location>
        <begin position="65"/>
        <end position="234"/>
    </location>
</feature>
<comment type="similarity">
    <text evidence="1 10">Belongs to the Cob(I)alamin adenosyltransferase family.</text>
</comment>
<dbReference type="InterPro" id="IPR016030">
    <property type="entry name" value="CblAdoTrfase-like"/>
</dbReference>
<dbReference type="FunFam" id="1.20.1200.10:FF:000001">
    <property type="entry name" value="Cob(I)yrinic acid a,c-diamide adenosyltransferase"/>
    <property type="match status" value="1"/>
</dbReference>
<keyword evidence="4 10" id="KW-0547">Nucleotide-binding</keyword>
<dbReference type="GO" id="GO:0005524">
    <property type="term" value="F:ATP binding"/>
    <property type="evidence" value="ECO:0007669"/>
    <property type="project" value="UniProtKB-UniRule"/>
</dbReference>
<dbReference type="eggNOG" id="ENOG502QS64">
    <property type="taxonomic scope" value="Eukaryota"/>
</dbReference>
<dbReference type="Proteomes" id="UP000054408">
    <property type="component" value="Unassembled WGS sequence"/>
</dbReference>
<dbReference type="AlphaFoldDB" id="A0A0L0D9A3"/>
<protein>
    <recommendedName>
        <fullName evidence="8">Corrinoid adenosyltransferase MMAB</fullName>
    </recommendedName>
    <alternativeName>
        <fullName evidence="9">ATP:co(I)rrinoid adenosyltransferase MMAB</fullName>
    </alternativeName>
</protein>
<evidence type="ECO:0000256" key="4">
    <source>
        <dbReference type="ARBA" id="ARBA00022741"/>
    </source>
</evidence>
<keyword evidence="13" id="KW-0966">Cell projection</keyword>
<keyword evidence="13" id="KW-0282">Flagellum</keyword>
<organism evidence="13 14">
    <name type="scientific">Thecamonas trahens ATCC 50062</name>
    <dbReference type="NCBI Taxonomy" id="461836"/>
    <lineage>
        <taxon>Eukaryota</taxon>
        <taxon>Apusozoa</taxon>
        <taxon>Apusomonadida</taxon>
        <taxon>Apusomonadidae</taxon>
        <taxon>Thecamonas</taxon>
    </lineage>
</organism>
<comment type="function">
    <text evidence="7">Converts cob(I)alamin to adenosylcobalamin (adenosylcob(III)alamin), a coenzyme for methylmalonyl-CoA mutase, therefore participates in the final step of the vitamin B12 conversion. Generates adenosylcobalamin (AdoCbl) and directly delivers the cofactor to MUT in a transfer that is stimulated by ATP-binding to MMAB and gated by MMAA.</text>
</comment>
<dbReference type="PANTHER" id="PTHR12213:SF0">
    <property type="entry name" value="CORRINOID ADENOSYLTRANSFERASE MMAB"/>
    <property type="match status" value="1"/>
</dbReference>
<dbReference type="InterPro" id="IPR029499">
    <property type="entry name" value="PduO-typ"/>
</dbReference>
<dbReference type="EMBL" id="GL349452">
    <property type="protein sequence ID" value="KNC48924.1"/>
    <property type="molecule type" value="Genomic_DNA"/>
</dbReference>
<dbReference type="GO" id="GO:0008817">
    <property type="term" value="F:corrinoid adenosyltransferase activity"/>
    <property type="evidence" value="ECO:0007669"/>
    <property type="project" value="TreeGrafter"/>
</dbReference>
<gene>
    <name evidence="13" type="ORF">AMSG_04669</name>
</gene>
<evidence type="ECO:0000313" key="13">
    <source>
        <dbReference type="EMBL" id="KNC48924.1"/>
    </source>
</evidence>
<dbReference type="NCBIfam" id="TIGR00636">
    <property type="entry name" value="PduO_Nterm"/>
    <property type="match status" value="1"/>
</dbReference>
<dbReference type="OMA" id="HQACTVV"/>
<evidence type="ECO:0000313" key="14">
    <source>
        <dbReference type="Proteomes" id="UP000054408"/>
    </source>
</evidence>